<reference evidence="1 2" key="1">
    <citation type="submission" date="2020-03" db="EMBL/GenBank/DDBJ databases">
        <title>Genomic Encyclopedia of Type Strains, Phase IV (KMG-IV): sequencing the most valuable type-strain genomes for metagenomic binning, comparative biology and taxonomic classification.</title>
        <authorList>
            <person name="Goeker M."/>
        </authorList>
    </citation>
    <scope>NUCLEOTIDE SEQUENCE [LARGE SCALE GENOMIC DNA]</scope>
    <source>
        <strain evidence="1 2">DSM 29762</strain>
    </source>
</reference>
<proteinExistence type="predicted"/>
<evidence type="ECO:0000313" key="2">
    <source>
        <dbReference type="Proteomes" id="UP000590442"/>
    </source>
</evidence>
<comment type="caution">
    <text evidence="1">The sequence shown here is derived from an EMBL/GenBank/DDBJ whole genome shotgun (WGS) entry which is preliminary data.</text>
</comment>
<dbReference type="AlphaFoldDB" id="A0A846QTN7"/>
<organism evidence="1 2">
    <name type="scientific">Saonia flava</name>
    <dbReference type="NCBI Taxonomy" id="523696"/>
    <lineage>
        <taxon>Bacteria</taxon>
        <taxon>Pseudomonadati</taxon>
        <taxon>Bacteroidota</taxon>
        <taxon>Flavobacteriia</taxon>
        <taxon>Flavobacteriales</taxon>
        <taxon>Flavobacteriaceae</taxon>
        <taxon>Saonia</taxon>
    </lineage>
</organism>
<accession>A0A846QTN7</accession>
<dbReference type="Proteomes" id="UP000590442">
    <property type="component" value="Unassembled WGS sequence"/>
</dbReference>
<evidence type="ECO:0000313" key="1">
    <source>
        <dbReference type="EMBL" id="NJB71561.1"/>
    </source>
</evidence>
<name>A0A846QTN7_9FLAO</name>
<keyword evidence="2" id="KW-1185">Reference proteome</keyword>
<sequence length="42" mass="4928">MNYIVKTQASSTPRQTTIERTPSDLRMFLKGIFSLTKKIFMF</sequence>
<gene>
    <name evidence="1" type="ORF">GGR42_002023</name>
</gene>
<protein>
    <submittedName>
        <fullName evidence="1">Uncharacterized protein</fullName>
    </submittedName>
</protein>
<dbReference type="EMBL" id="JAATJJ010000001">
    <property type="protein sequence ID" value="NJB71561.1"/>
    <property type="molecule type" value="Genomic_DNA"/>
</dbReference>